<feature type="signal peptide" evidence="3">
    <location>
        <begin position="1"/>
        <end position="24"/>
    </location>
</feature>
<reference evidence="5" key="2">
    <citation type="journal article" date="2015" name="J. Proteomics">
        <title>Sexual differences in the sialomes of the zebra tick, Rhipicephalus pulchellus.</title>
        <authorList>
            <person name="Tan A.W."/>
            <person name="Francischetti I.M."/>
            <person name="Slovak M."/>
            <person name="Kini R.M."/>
            <person name="Ribeiro J.M."/>
        </authorList>
    </citation>
    <scope>NUCLEOTIDE SEQUENCE</scope>
    <source>
        <tissue evidence="5">Salivary gland</tissue>
    </source>
</reference>
<keyword evidence="3" id="KW-0732">Signal</keyword>
<sequence>KSHSVTRSLLLFSMFRITAVLSSARQLRWVPLRSLLDTQCRTATSEVPVVEREVRELRIPVPHGHLAAKQWLPTSAEDPSRRVLLLHGYLDNAGSFDPLVPWLDPRWHAVAPDLTGHGLSSHLPNGTPYISMQFWLDIARTVDHLGWSQFSMIGHSIGGQAGLHYGTLFPERMQNLVIIDALAPMFDPPSEVSRSVRELVEGNVRFDHKDLSKPPAYTEEEVIKLYRRSLVPGYLPDNIRTLMKRGCKPAGDCRYIMTKDARLRYIQWTRIDSSALTKYYSGFTNNLLVLMAVPGFGLMSAKHKILADACAQNCRKFQIVQVEGNHHVHMTYPDVVASHIRPFLDPH</sequence>
<dbReference type="PANTHER" id="PTHR43798:SF14">
    <property type="entry name" value="SERINE HYDROLASE-LIKE PROTEIN DDB_G0286239"/>
    <property type="match status" value="1"/>
</dbReference>
<reference evidence="5" key="1">
    <citation type="submission" date="2012-11" db="EMBL/GenBank/DDBJ databases">
        <authorList>
            <person name="Lucero-Rivera Y.E."/>
            <person name="Tovar-Ramirez D."/>
        </authorList>
    </citation>
    <scope>NUCLEOTIDE SEQUENCE</scope>
    <source>
        <tissue evidence="5">Salivary gland</tissue>
    </source>
</reference>
<keyword evidence="2 5" id="KW-0378">Hydrolase</keyword>
<dbReference type="InterPro" id="IPR050266">
    <property type="entry name" value="AB_hydrolase_sf"/>
</dbReference>
<organism evidence="5">
    <name type="scientific">Rhipicephalus pulchellus</name>
    <name type="common">Yellow backed tick</name>
    <name type="synonym">Dermacentor pulchellus</name>
    <dbReference type="NCBI Taxonomy" id="72859"/>
    <lineage>
        <taxon>Eukaryota</taxon>
        <taxon>Metazoa</taxon>
        <taxon>Ecdysozoa</taxon>
        <taxon>Arthropoda</taxon>
        <taxon>Chelicerata</taxon>
        <taxon>Arachnida</taxon>
        <taxon>Acari</taxon>
        <taxon>Parasitiformes</taxon>
        <taxon>Ixodida</taxon>
        <taxon>Ixodoidea</taxon>
        <taxon>Ixodidae</taxon>
        <taxon>Rhipicephalinae</taxon>
        <taxon>Rhipicephalus</taxon>
        <taxon>Rhipicephalus</taxon>
    </lineage>
</organism>
<feature type="non-terminal residue" evidence="5">
    <location>
        <position position="1"/>
    </location>
</feature>
<dbReference type="AlphaFoldDB" id="L7MEV9"/>
<evidence type="ECO:0000259" key="4">
    <source>
        <dbReference type="Pfam" id="PF00561"/>
    </source>
</evidence>
<dbReference type="InterPro" id="IPR029058">
    <property type="entry name" value="AB_hydrolase_fold"/>
</dbReference>
<feature type="domain" description="AB hydrolase-1" evidence="4">
    <location>
        <begin position="83"/>
        <end position="192"/>
    </location>
</feature>
<dbReference type="InterPro" id="IPR000073">
    <property type="entry name" value="AB_hydrolase_1"/>
</dbReference>
<dbReference type="PRINTS" id="PR00111">
    <property type="entry name" value="ABHYDROLASE"/>
</dbReference>
<evidence type="ECO:0000256" key="2">
    <source>
        <dbReference type="ARBA" id="ARBA00022801"/>
    </source>
</evidence>
<feature type="chain" id="PRO_5003981723" evidence="3">
    <location>
        <begin position="25"/>
        <end position="347"/>
    </location>
</feature>
<proteinExistence type="evidence at transcript level"/>
<dbReference type="Pfam" id="PF00561">
    <property type="entry name" value="Abhydrolase_1"/>
    <property type="match status" value="1"/>
</dbReference>
<evidence type="ECO:0000313" key="5">
    <source>
        <dbReference type="EMBL" id="JAA62520.1"/>
    </source>
</evidence>
<name>L7MEV9_RHIPC</name>
<evidence type="ECO:0000256" key="3">
    <source>
        <dbReference type="SAM" id="SignalP"/>
    </source>
</evidence>
<dbReference type="Gene3D" id="3.40.50.1820">
    <property type="entry name" value="alpha/beta hydrolase"/>
    <property type="match status" value="1"/>
</dbReference>
<dbReference type="GO" id="GO:0016020">
    <property type="term" value="C:membrane"/>
    <property type="evidence" value="ECO:0007669"/>
    <property type="project" value="TreeGrafter"/>
</dbReference>
<evidence type="ECO:0000256" key="1">
    <source>
        <dbReference type="ARBA" id="ARBA00008645"/>
    </source>
</evidence>
<dbReference type="PANTHER" id="PTHR43798">
    <property type="entry name" value="MONOACYLGLYCEROL LIPASE"/>
    <property type="match status" value="1"/>
</dbReference>
<dbReference type="GO" id="GO:0016787">
    <property type="term" value="F:hydrolase activity"/>
    <property type="evidence" value="ECO:0007669"/>
    <property type="project" value="UniProtKB-KW"/>
</dbReference>
<accession>L7MEV9</accession>
<protein>
    <submittedName>
        <fullName evidence="5">Putative serine hydrolase-like 2</fullName>
    </submittedName>
</protein>
<dbReference type="EMBL" id="GACK01002514">
    <property type="protein sequence ID" value="JAA62520.1"/>
    <property type="molecule type" value="mRNA"/>
</dbReference>
<comment type="similarity">
    <text evidence="1">Belongs to the AB hydrolase superfamily.</text>
</comment>
<dbReference type="SUPFAM" id="SSF53474">
    <property type="entry name" value="alpha/beta-Hydrolases"/>
    <property type="match status" value="1"/>
</dbReference>